<accession>A0ABX2A7C2</accession>
<gene>
    <name evidence="2" type="ORF">HDG69_002378</name>
</gene>
<dbReference type="Proteomes" id="UP000757540">
    <property type="component" value="Unassembled WGS sequence"/>
</dbReference>
<dbReference type="EMBL" id="JABEZU010000002">
    <property type="protein sequence ID" value="NOV97803.1"/>
    <property type="molecule type" value="Genomic_DNA"/>
</dbReference>
<keyword evidence="1" id="KW-0472">Membrane</keyword>
<protein>
    <submittedName>
        <fullName evidence="2">Uncharacterized protein</fullName>
    </submittedName>
</protein>
<keyword evidence="1" id="KW-0812">Transmembrane</keyword>
<feature type="transmembrane region" description="Helical" evidence="1">
    <location>
        <begin position="17"/>
        <end position="38"/>
    </location>
</feature>
<name>A0ABX2A7C2_9MICO</name>
<reference evidence="2 3" key="1">
    <citation type="submission" date="2020-05" db="EMBL/GenBank/DDBJ databases">
        <title>Genomic Encyclopedia of Type Strains, Phase III (KMG-III): the genomes of soil and plant-associated and newly described type strains.</title>
        <authorList>
            <person name="Whitman W."/>
        </authorList>
    </citation>
    <scope>NUCLEOTIDE SEQUENCE [LARGE SCALE GENOMIC DNA]</scope>
    <source>
        <strain evidence="2 3">KCTC 19046</strain>
    </source>
</reference>
<evidence type="ECO:0000313" key="3">
    <source>
        <dbReference type="Proteomes" id="UP000757540"/>
    </source>
</evidence>
<comment type="caution">
    <text evidence="2">The sequence shown here is derived from an EMBL/GenBank/DDBJ whole genome shotgun (WGS) entry which is preliminary data.</text>
</comment>
<evidence type="ECO:0000256" key="1">
    <source>
        <dbReference type="SAM" id="Phobius"/>
    </source>
</evidence>
<proteinExistence type="predicted"/>
<keyword evidence="1" id="KW-1133">Transmembrane helix</keyword>
<organism evidence="2 3">
    <name type="scientific">Isoptericola halotolerans</name>
    <dbReference type="NCBI Taxonomy" id="300560"/>
    <lineage>
        <taxon>Bacteria</taxon>
        <taxon>Bacillati</taxon>
        <taxon>Actinomycetota</taxon>
        <taxon>Actinomycetes</taxon>
        <taxon>Micrococcales</taxon>
        <taxon>Promicromonosporaceae</taxon>
        <taxon>Isoptericola</taxon>
    </lineage>
</organism>
<keyword evidence="3" id="KW-1185">Reference proteome</keyword>
<evidence type="ECO:0000313" key="2">
    <source>
        <dbReference type="EMBL" id="NOV97803.1"/>
    </source>
</evidence>
<sequence length="225" mass="23504">MAESTKRPVPRLGPRRVVALVAGATVAAVLVVIAVLSWGDDDGPTSGAAVDPARVAELERAEVERNEQTLEALAEFGLELQDELSPVLEGLQAAEPPDGSSRREPTAEELDRWRGVLDALATDAEALPLGATEHNMVRRGFALTVEMLGSSVDLVEQGSAADPPTAGTLYGLSGDVRGQAVDAFGMAAMQLDLLYIAADKGHLHVVLRAGEDGAPIDDPHAGHGH</sequence>